<organism evidence="2 3">
    <name type="scientific">Candidatus Magnetobacterium bavaricum</name>
    <dbReference type="NCBI Taxonomy" id="29290"/>
    <lineage>
        <taxon>Bacteria</taxon>
        <taxon>Pseudomonadati</taxon>
        <taxon>Nitrospirota</taxon>
        <taxon>Thermodesulfovibrionia</taxon>
        <taxon>Thermodesulfovibrionales</taxon>
        <taxon>Candidatus Magnetobacteriaceae</taxon>
        <taxon>Candidatus Magnetobacterium</taxon>
    </lineage>
</organism>
<dbReference type="AlphaFoldDB" id="A0A0F3GX87"/>
<evidence type="ECO:0000313" key="2">
    <source>
        <dbReference type="EMBL" id="KJU86604.1"/>
    </source>
</evidence>
<gene>
    <name evidence="2" type="ORF">MBAV_001202</name>
</gene>
<name>A0A0F3GX87_9BACT</name>
<protein>
    <submittedName>
        <fullName evidence="2">Uncharacterized protein</fullName>
    </submittedName>
</protein>
<reference evidence="2 3" key="1">
    <citation type="submission" date="2015-02" db="EMBL/GenBank/DDBJ databases">
        <title>Single-cell genomics of uncultivated deep-branching MTB reveals a conserved set of magnetosome genes.</title>
        <authorList>
            <person name="Kolinko S."/>
            <person name="Richter M."/>
            <person name="Glockner F.O."/>
            <person name="Brachmann A."/>
            <person name="Schuler D."/>
        </authorList>
    </citation>
    <scope>NUCLEOTIDE SEQUENCE [LARGE SCALE GENOMIC DNA]</scope>
    <source>
        <strain evidence="2">TM-1</strain>
    </source>
</reference>
<proteinExistence type="predicted"/>
<dbReference type="PATRIC" id="fig|29290.4.peg.1594"/>
<feature type="region of interest" description="Disordered" evidence="1">
    <location>
        <begin position="37"/>
        <end position="76"/>
    </location>
</feature>
<evidence type="ECO:0000256" key="1">
    <source>
        <dbReference type="SAM" id="MobiDB-lite"/>
    </source>
</evidence>
<feature type="non-terminal residue" evidence="2">
    <location>
        <position position="76"/>
    </location>
</feature>
<comment type="caution">
    <text evidence="2">The sequence shown here is derived from an EMBL/GenBank/DDBJ whole genome shotgun (WGS) entry which is preliminary data.</text>
</comment>
<dbReference type="EMBL" id="LACI01000534">
    <property type="protein sequence ID" value="KJU86604.1"/>
    <property type="molecule type" value="Genomic_DNA"/>
</dbReference>
<sequence length="76" mass="9775">MRHKERKGRFEEYIRQERDATEARVDRLENLMAEMIKRQMERDRRYEEEARKEKEERAERDRRYEEEARKEKEERA</sequence>
<accession>A0A0F3GX87</accession>
<evidence type="ECO:0000313" key="3">
    <source>
        <dbReference type="Proteomes" id="UP000033423"/>
    </source>
</evidence>
<keyword evidence="3" id="KW-1185">Reference proteome</keyword>
<dbReference type="Proteomes" id="UP000033423">
    <property type="component" value="Unassembled WGS sequence"/>
</dbReference>